<evidence type="ECO:0000313" key="3">
    <source>
        <dbReference type="EMBL" id="MBR0656840.1"/>
    </source>
</evidence>
<dbReference type="Proteomes" id="UP001196068">
    <property type="component" value="Unassembled WGS sequence"/>
</dbReference>
<evidence type="ECO:0000256" key="1">
    <source>
        <dbReference type="SAM" id="SignalP"/>
    </source>
</evidence>
<feature type="domain" description="PRC-barrel" evidence="2">
    <location>
        <begin position="60"/>
        <end position="124"/>
    </location>
</feature>
<feature type="chain" id="PRO_5042013246" evidence="1">
    <location>
        <begin position="25"/>
        <end position="154"/>
    </location>
</feature>
<dbReference type="AlphaFoldDB" id="A0AAF1K5R0"/>
<gene>
    <name evidence="3" type="ORF">GXW79_17300</name>
</gene>
<accession>A0AAF1K5R0</accession>
<feature type="signal peptide" evidence="1">
    <location>
        <begin position="1"/>
        <end position="24"/>
    </location>
</feature>
<evidence type="ECO:0000313" key="4">
    <source>
        <dbReference type="Proteomes" id="UP001196068"/>
    </source>
</evidence>
<proteinExistence type="predicted"/>
<dbReference type="InterPro" id="IPR011033">
    <property type="entry name" value="PRC_barrel-like_sf"/>
</dbReference>
<organism evidence="3 4">
    <name type="scientific">Plastoroseomonas arctica</name>
    <dbReference type="NCBI Taxonomy" id="1509237"/>
    <lineage>
        <taxon>Bacteria</taxon>
        <taxon>Pseudomonadati</taxon>
        <taxon>Pseudomonadota</taxon>
        <taxon>Alphaproteobacteria</taxon>
        <taxon>Acetobacterales</taxon>
        <taxon>Acetobacteraceae</taxon>
        <taxon>Plastoroseomonas</taxon>
    </lineage>
</organism>
<evidence type="ECO:0000259" key="2">
    <source>
        <dbReference type="Pfam" id="PF05239"/>
    </source>
</evidence>
<sequence>MRKLFATLALSVTLVGALSGEAPAQDRRLEAGVEAPVRTDLTPEQRMARRFPQAVRAGFLIGLPLLDVRDRTLGRVEQVVRDGAGQVTLVVRRSGWFDAGQPVGVPIETVAILARQIALLDIPRDAFLASPEWRDTGAARVAENETLRIAITRR</sequence>
<dbReference type="RefSeq" id="WP_211875709.1">
    <property type="nucleotide sequence ID" value="NZ_JAAEDH010000022.1"/>
</dbReference>
<reference evidence="3" key="1">
    <citation type="submission" date="2020-01" db="EMBL/GenBank/DDBJ databases">
        <authorList>
            <person name="Rat A."/>
        </authorList>
    </citation>
    <scope>NUCLEOTIDE SEQUENCE</scope>
    <source>
        <strain evidence="3">LMG 28251</strain>
    </source>
</reference>
<dbReference type="SUPFAM" id="SSF50346">
    <property type="entry name" value="PRC-barrel domain"/>
    <property type="match status" value="1"/>
</dbReference>
<reference evidence="3" key="2">
    <citation type="journal article" date="2021" name="Syst. Appl. Microbiol.">
        <title>Roseomonas hellenica sp. nov., isolated from roots of wild-growing Alkanna tinctoria.</title>
        <authorList>
            <person name="Rat A."/>
            <person name="Naranjo H.D."/>
            <person name="Lebbe L."/>
            <person name="Cnockaert M."/>
            <person name="Krigas N."/>
            <person name="Grigoriadou K."/>
            <person name="Maloupa E."/>
            <person name="Willems A."/>
        </authorList>
    </citation>
    <scope>NUCLEOTIDE SEQUENCE</scope>
    <source>
        <strain evidence="3">LMG 28251</strain>
    </source>
</reference>
<protein>
    <submittedName>
        <fullName evidence="3">PRC-barrel domain containing protein</fullName>
    </submittedName>
</protein>
<dbReference type="Pfam" id="PF05239">
    <property type="entry name" value="PRC"/>
    <property type="match status" value="1"/>
</dbReference>
<dbReference type="EMBL" id="JAAEDH010000022">
    <property type="protein sequence ID" value="MBR0656840.1"/>
    <property type="molecule type" value="Genomic_DNA"/>
</dbReference>
<keyword evidence="4" id="KW-1185">Reference proteome</keyword>
<comment type="caution">
    <text evidence="3">The sequence shown here is derived from an EMBL/GenBank/DDBJ whole genome shotgun (WGS) entry which is preliminary data.</text>
</comment>
<dbReference type="InterPro" id="IPR027275">
    <property type="entry name" value="PRC-brl_dom"/>
</dbReference>
<name>A0AAF1K5R0_9PROT</name>
<keyword evidence="1" id="KW-0732">Signal</keyword>